<dbReference type="AlphaFoldDB" id="A0A0J1IJ97"/>
<dbReference type="Proteomes" id="UP000036045">
    <property type="component" value="Unassembled WGS sequence"/>
</dbReference>
<protein>
    <submittedName>
        <fullName evidence="2">Uncharacterized protein</fullName>
    </submittedName>
</protein>
<evidence type="ECO:0000256" key="1">
    <source>
        <dbReference type="SAM" id="MobiDB-lite"/>
    </source>
</evidence>
<dbReference type="PATRIC" id="fig|1397.4.peg.750"/>
<comment type="caution">
    <text evidence="2">The sequence shown here is derived from an EMBL/GenBank/DDBJ whole genome shotgun (WGS) entry which is preliminary data.</text>
</comment>
<evidence type="ECO:0000313" key="3">
    <source>
        <dbReference type="Proteomes" id="UP000036045"/>
    </source>
</evidence>
<organism evidence="2 3">
    <name type="scientific">Niallia circulans</name>
    <name type="common">Bacillus circulans</name>
    <dbReference type="NCBI Taxonomy" id="1397"/>
    <lineage>
        <taxon>Bacteria</taxon>
        <taxon>Bacillati</taxon>
        <taxon>Bacillota</taxon>
        <taxon>Bacilli</taxon>
        <taxon>Bacillales</taxon>
        <taxon>Bacillaceae</taxon>
        <taxon>Niallia</taxon>
    </lineage>
</organism>
<keyword evidence="3" id="KW-1185">Reference proteome</keyword>
<sequence>MSSAPFHSVFKDYLVPAFFSKENKTEQTEYTETPMGAARKSKTPQFSMRRSGSALAPWKAQCIQSAGDYHKPSFLK</sequence>
<gene>
    <name evidence="2" type="ORF">ABW02_13160</name>
</gene>
<accession>A0A0J1IJ97</accession>
<proteinExistence type="predicted"/>
<name>A0A0J1IJ97_NIACI</name>
<reference evidence="2 3" key="1">
    <citation type="submission" date="2015-05" db="EMBL/GenBank/DDBJ databases">
        <title>Whole genome sequence and identification of bacterial endophytes from Costus igneus.</title>
        <authorList>
            <person name="Lee Y.P."/>
            <person name="Gan H.M."/>
            <person name="Eng W."/>
            <person name="Wheatley M.S."/>
            <person name="Caraballo A."/>
            <person name="Polter S."/>
            <person name="Savka M.A."/>
            <person name="Hudson A.O."/>
        </authorList>
    </citation>
    <scope>NUCLEOTIDE SEQUENCE [LARGE SCALE GENOMIC DNA]</scope>
    <source>
        <strain evidence="2 3">RIT379</strain>
    </source>
</reference>
<evidence type="ECO:0000313" key="2">
    <source>
        <dbReference type="EMBL" id="KLV26024.1"/>
    </source>
</evidence>
<feature type="region of interest" description="Disordered" evidence="1">
    <location>
        <begin position="25"/>
        <end position="46"/>
    </location>
</feature>
<dbReference type="EMBL" id="LDPH01000011">
    <property type="protein sequence ID" value="KLV26024.1"/>
    <property type="molecule type" value="Genomic_DNA"/>
</dbReference>